<dbReference type="Proteomes" id="UP000504635">
    <property type="component" value="Unplaced"/>
</dbReference>
<dbReference type="PANTHER" id="PTHR44144:SF1">
    <property type="entry name" value="DNAJ HOMOLOG SUBFAMILY C MEMBER 9"/>
    <property type="match status" value="1"/>
</dbReference>
<dbReference type="GO" id="GO:0005634">
    <property type="term" value="C:nucleus"/>
    <property type="evidence" value="ECO:0007669"/>
    <property type="project" value="TreeGrafter"/>
</dbReference>
<feature type="domain" description="J" evidence="4">
    <location>
        <begin position="16"/>
        <end position="83"/>
    </location>
</feature>
<dbReference type="InterPro" id="IPR001623">
    <property type="entry name" value="DnaJ_domain"/>
</dbReference>
<evidence type="ECO:0000313" key="6">
    <source>
        <dbReference type="RefSeq" id="XP_030758163.1"/>
    </source>
</evidence>
<dbReference type="PROSITE" id="PS00636">
    <property type="entry name" value="DNAJ_1"/>
    <property type="match status" value="1"/>
</dbReference>
<dbReference type="PROSITE" id="PS50076">
    <property type="entry name" value="DNAJ_2"/>
    <property type="match status" value="1"/>
</dbReference>
<dbReference type="InterPro" id="IPR056453">
    <property type="entry name" value="HTH_DNAJC9"/>
</dbReference>
<dbReference type="SMART" id="SM00271">
    <property type="entry name" value="DnaJ"/>
    <property type="match status" value="1"/>
</dbReference>
<sequence>MTTFKDKCFQYYGSTDFYEVLGITKDATLKDIKKAYHKLSLLVHPDRVEPSQKEVATQKFQVLGRIHSILQDNDKRKIYDEQGDFDDETDTKFNWMDYWFKMFKKIELKDIQEYEKSYIGSETERNDIKRAYERNKGNMNKILELVPFSNCNSEPRIIEIVREMVDNGEVPEYDGFFNESKAKKLRRRKKWEAEAKETAEIDMNELEKEMEENMKKRGKVFVDMLSNLEAKYAPKKARKSITAAKSPSTRSRRKTRRSRLYKFKKYWSTADYNGFVPFLASMFQYF</sequence>
<evidence type="ECO:0000259" key="4">
    <source>
        <dbReference type="PROSITE" id="PS50076"/>
    </source>
</evidence>
<dbReference type="KEGG" id="soy:115883882"/>
<keyword evidence="1" id="KW-0597">Phosphoprotein</keyword>
<dbReference type="CDD" id="cd06257">
    <property type="entry name" value="DnaJ"/>
    <property type="match status" value="1"/>
</dbReference>
<dbReference type="OrthoDB" id="110024at2759"/>
<evidence type="ECO:0000256" key="2">
    <source>
        <dbReference type="SAM" id="Coils"/>
    </source>
</evidence>
<dbReference type="InterPro" id="IPR052594">
    <property type="entry name" value="J_domain-containing_protein"/>
</dbReference>
<evidence type="ECO:0000256" key="3">
    <source>
        <dbReference type="SAM" id="MobiDB-lite"/>
    </source>
</evidence>
<feature type="coiled-coil region" evidence="2">
    <location>
        <begin position="189"/>
        <end position="216"/>
    </location>
</feature>
<name>A0A6J2Y2W2_SITOR</name>
<dbReference type="AlphaFoldDB" id="A0A6J2Y2W2"/>
<dbReference type="GO" id="GO:0005737">
    <property type="term" value="C:cytoplasm"/>
    <property type="evidence" value="ECO:0007669"/>
    <property type="project" value="TreeGrafter"/>
</dbReference>
<dbReference type="GeneID" id="115883882"/>
<dbReference type="FunFam" id="1.10.287.110:FF:000035">
    <property type="entry name" value="DnaJ homolog subfamily C member 9"/>
    <property type="match status" value="1"/>
</dbReference>
<keyword evidence="2" id="KW-0175">Coiled coil</keyword>
<gene>
    <name evidence="6 7" type="primary">LOC115883882</name>
</gene>
<dbReference type="InterPro" id="IPR036869">
    <property type="entry name" value="J_dom_sf"/>
</dbReference>
<reference evidence="6 7" key="1">
    <citation type="submission" date="2025-04" db="UniProtKB">
        <authorList>
            <consortium name="RefSeq"/>
        </authorList>
    </citation>
    <scope>IDENTIFICATION</scope>
    <source>
        <tissue evidence="6 7">Gonads</tissue>
    </source>
</reference>
<organism evidence="5 6">
    <name type="scientific">Sitophilus oryzae</name>
    <name type="common">Rice weevil</name>
    <name type="synonym">Curculio oryzae</name>
    <dbReference type="NCBI Taxonomy" id="7048"/>
    <lineage>
        <taxon>Eukaryota</taxon>
        <taxon>Metazoa</taxon>
        <taxon>Ecdysozoa</taxon>
        <taxon>Arthropoda</taxon>
        <taxon>Hexapoda</taxon>
        <taxon>Insecta</taxon>
        <taxon>Pterygota</taxon>
        <taxon>Neoptera</taxon>
        <taxon>Endopterygota</taxon>
        <taxon>Coleoptera</taxon>
        <taxon>Polyphaga</taxon>
        <taxon>Cucujiformia</taxon>
        <taxon>Curculionidae</taxon>
        <taxon>Dryophthorinae</taxon>
        <taxon>Sitophilus</taxon>
    </lineage>
</organism>
<dbReference type="InterPro" id="IPR018253">
    <property type="entry name" value="DnaJ_domain_CS"/>
</dbReference>
<proteinExistence type="predicted"/>
<evidence type="ECO:0000313" key="5">
    <source>
        <dbReference type="Proteomes" id="UP000504635"/>
    </source>
</evidence>
<dbReference type="RefSeq" id="XP_030758164.1">
    <property type="nucleotide sequence ID" value="XM_030902304.1"/>
</dbReference>
<evidence type="ECO:0000313" key="7">
    <source>
        <dbReference type="RefSeq" id="XP_030758164.1"/>
    </source>
</evidence>
<dbReference type="PANTHER" id="PTHR44144">
    <property type="entry name" value="DNAJ HOMOLOG SUBFAMILY C MEMBER 9"/>
    <property type="match status" value="1"/>
</dbReference>
<dbReference type="Gene3D" id="1.10.287.110">
    <property type="entry name" value="DnaJ domain"/>
    <property type="match status" value="1"/>
</dbReference>
<dbReference type="Pfam" id="PF00226">
    <property type="entry name" value="DnaJ"/>
    <property type="match status" value="1"/>
</dbReference>
<dbReference type="PRINTS" id="PR00625">
    <property type="entry name" value="JDOMAIN"/>
</dbReference>
<dbReference type="Pfam" id="PF23302">
    <property type="entry name" value="HTH_DNAJC9"/>
    <property type="match status" value="1"/>
</dbReference>
<dbReference type="RefSeq" id="XP_030758163.1">
    <property type="nucleotide sequence ID" value="XM_030902303.1"/>
</dbReference>
<accession>A0A6J2Y2W2</accession>
<dbReference type="GO" id="GO:0031072">
    <property type="term" value="F:heat shock protein binding"/>
    <property type="evidence" value="ECO:0007669"/>
    <property type="project" value="TreeGrafter"/>
</dbReference>
<protein>
    <submittedName>
        <fullName evidence="6 7">DnaJ homolog subfamily C member 9-like</fullName>
    </submittedName>
</protein>
<feature type="region of interest" description="Disordered" evidence="3">
    <location>
        <begin position="236"/>
        <end position="257"/>
    </location>
</feature>
<dbReference type="SUPFAM" id="SSF46565">
    <property type="entry name" value="Chaperone J-domain"/>
    <property type="match status" value="1"/>
</dbReference>
<keyword evidence="5" id="KW-1185">Reference proteome</keyword>
<evidence type="ECO:0000256" key="1">
    <source>
        <dbReference type="ARBA" id="ARBA00022553"/>
    </source>
</evidence>